<comment type="similarity">
    <text evidence="2">Belongs to the major facilitator superfamily. TCR/Tet family.</text>
</comment>
<dbReference type="Proteomes" id="UP000054516">
    <property type="component" value="Unassembled WGS sequence"/>
</dbReference>
<keyword evidence="5 7" id="KW-0472">Membrane</keyword>
<name>A0A1W2TQB2_ROSNE</name>
<feature type="transmembrane region" description="Helical" evidence="7">
    <location>
        <begin position="162"/>
        <end position="183"/>
    </location>
</feature>
<dbReference type="InterPro" id="IPR036259">
    <property type="entry name" value="MFS_trans_sf"/>
</dbReference>
<dbReference type="GO" id="GO:0022857">
    <property type="term" value="F:transmembrane transporter activity"/>
    <property type="evidence" value="ECO:0007669"/>
    <property type="project" value="InterPro"/>
</dbReference>
<evidence type="ECO:0000256" key="1">
    <source>
        <dbReference type="ARBA" id="ARBA00004141"/>
    </source>
</evidence>
<feature type="transmembrane region" description="Helical" evidence="7">
    <location>
        <begin position="137"/>
        <end position="156"/>
    </location>
</feature>
<feature type="region of interest" description="Disordered" evidence="6">
    <location>
        <begin position="1"/>
        <end position="63"/>
    </location>
</feature>
<evidence type="ECO:0000256" key="5">
    <source>
        <dbReference type="ARBA" id="ARBA00023136"/>
    </source>
</evidence>
<dbReference type="PROSITE" id="PS50850">
    <property type="entry name" value="MFS"/>
    <property type="match status" value="1"/>
</dbReference>
<feature type="transmembrane region" description="Helical" evidence="7">
    <location>
        <begin position="261"/>
        <end position="280"/>
    </location>
</feature>
<evidence type="ECO:0000313" key="10">
    <source>
        <dbReference type="Proteomes" id="UP000054516"/>
    </source>
</evidence>
<organism evidence="9">
    <name type="scientific">Rosellinia necatrix</name>
    <name type="common">White root-rot fungus</name>
    <dbReference type="NCBI Taxonomy" id="77044"/>
    <lineage>
        <taxon>Eukaryota</taxon>
        <taxon>Fungi</taxon>
        <taxon>Dikarya</taxon>
        <taxon>Ascomycota</taxon>
        <taxon>Pezizomycotina</taxon>
        <taxon>Sordariomycetes</taxon>
        <taxon>Xylariomycetidae</taxon>
        <taxon>Xylariales</taxon>
        <taxon>Xylariaceae</taxon>
        <taxon>Rosellinia</taxon>
    </lineage>
</organism>
<feature type="transmembrane region" description="Helical" evidence="7">
    <location>
        <begin position="364"/>
        <end position="389"/>
    </location>
</feature>
<evidence type="ECO:0000256" key="3">
    <source>
        <dbReference type="ARBA" id="ARBA00022692"/>
    </source>
</evidence>
<dbReference type="CDD" id="cd17502">
    <property type="entry name" value="MFS_Azr1_MDR_like"/>
    <property type="match status" value="1"/>
</dbReference>
<feature type="transmembrane region" description="Helical" evidence="7">
    <location>
        <begin position="396"/>
        <end position="416"/>
    </location>
</feature>
<dbReference type="Gene3D" id="1.20.1720.10">
    <property type="entry name" value="Multidrug resistance protein D"/>
    <property type="match status" value="1"/>
</dbReference>
<gene>
    <name evidence="9" type="ORF">SAMD00023353_4800660</name>
</gene>
<dbReference type="GO" id="GO:0005886">
    <property type="term" value="C:plasma membrane"/>
    <property type="evidence" value="ECO:0007669"/>
    <property type="project" value="TreeGrafter"/>
</dbReference>
<feature type="transmembrane region" description="Helical" evidence="7">
    <location>
        <begin position="465"/>
        <end position="482"/>
    </location>
</feature>
<evidence type="ECO:0000256" key="2">
    <source>
        <dbReference type="ARBA" id="ARBA00007520"/>
    </source>
</evidence>
<feature type="transmembrane region" description="Helical" evidence="7">
    <location>
        <begin position="286"/>
        <end position="310"/>
    </location>
</feature>
<dbReference type="PANTHER" id="PTHR23501">
    <property type="entry name" value="MAJOR FACILITATOR SUPERFAMILY"/>
    <property type="match status" value="1"/>
</dbReference>
<feature type="domain" description="Major facilitator superfamily (MFS) profile" evidence="8">
    <location>
        <begin position="72"/>
        <end position="562"/>
    </location>
</feature>
<protein>
    <submittedName>
        <fullName evidence="9">Putative MFS transporter</fullName>
    </submittedName>
</protein>
<dbReference type="Pfam" id="PF07690">
    <property type="entry name" value="MFS_1"/>
    <property type="match status" value="1"/>
</dbReference>
<feature type="transmembrane region" description="Helical" evidence="7">
    <location>
        <begin position="331"/>
        <end position="352"/>
    </location>
</feature>
<dbReference type="OMA" id="IAWTMMS"/>
<keyword evidence="4 7" id="KW-1133">Transmembrane helix</keyword>
<dbReference type="PRINTS" id="PR01036">
    <property type="entry name" value="TCRTETB"/>
</dbReference>
<keyword evidence="3 7" id="KW-0812">Transmembrane</keyword>
<feature type="compositionally biased region" description="Polar residues" evidence="6">
    <location>
        <begin position="8"/>
        <end position="26"/>
    </location>
</feature>
<comment type="subcellular location">
    <subcellularLocation>
        <location evidence="1">Membrane</location>
        <topology evidence="1">Multi-pass membrane protein</topology>
    </subcellularLocation>
</comment>
<dbReference type="InterPro" id="IPR011701">
    <property type="entry name" value="MFS"/>
</dbReference>
<dbReference type="OrthoDB" id="10021397at2759"/>
<feature type="region of interest" description="Disordered" evidence="6">
    <location>
        <begin position="580"/>
        <end position="602"/>
    </location>
</feature>
<dbReference type="PANTHER" id="PTHR23501:SF102">
    <property type="entry name" value="DRUG TRANSPORTER, PUTATIVE (AFU_ORTHOLOGUE AFUA_3G08530)-RELATED"/>
    <property type="match status" value="1"/>
</dbReference>
<feature type="transmembrane region" description="Helical" evidence="7">
    <location>
        <begin position="71"/>
        <end position="94"/>
    </location>
</feature>
<keyword evidence="10" id="KW-1185">Reference proteome</keyword>
<proteinExistence type="inferred from homology"/>
<evidence type="ECO:0000256" key="4">
    <source>
        <dbReference type="ARBA" id="ARBA00022989"/>
    </source>
</evidence>
<dbReference type="InterPro" id="IPR020846">
    <property type="entry name" value="MFS_dom"/>
</dbReference>
<feature type="transmembrane region" description="Helical" evidence="7">
    <location>
        <begin position="106"/>
        <end position="125"/>
    </location>
</feature>
<feature type="transmembrane region" description="Helical" evidence="7">
    <location>
        <begin position="195"/>
        <end position="217"/>
    </location>
</feature>
<accession>A0A1W2TQB2</accession>
<dbReference type="AlphaFoldDB" id="A0A1W2TQB2"/>
<dbReference type="SUPFAM" id="SSF103473">
    <property type="entry name" value="MFS general substrate transporter"/>
    <property type="match status" value="1"/>
</dbReference>
<dbReference type="EMBL" id="DF977493">
    <property type="protein sequence ID" value="GAP90621.1"/>
    <property type="molecule type" value="Genomic_DNA"/>
</dbReference>
<feature type="transmembrane region" description="Helical" evidence="7">
    <location>
        <begin position="422"/>
        <end position="444"/>
    </location>
</feature>
<evidence type="ECO:0000256" key="7">
    <source>
        <dbReference type="SAM" id="Phobius"/>
    </source>
</evidence>
<feature type="transmembrane region" description="Helical" evidence="7">
    <location>
        <begin position="540"/>
        <end position="557"/>
    </location>
</feature>
<dbReference type="Gene3D" id="1.20.1250.20">
    <property type="entry name" value="MFS general substrate transporter like domains"/>
    <property type="match status" value="1"/>
</dbReference>
<evidence type="ECO:0000313" key="9">
    <source>
        <dbReference type="EMBL" id="GAP90621.1"/>
    </source>
</evidence>
<reference evidence="9" key="1">
    <citation type="submission" date="2016-03" db="EMBL/GenBank/DDBJ databases">
        <title>Draft genome sequence of Rosellinia necatrix.</title>
        <authorList>
            <person name="Kanematsu S."/>
        </authorList>
    </citation>
    <scope>NUCLEOTIDE SEQUENCE [LARGE SCALE GENOMIC DNA]</scope>
    <source>
        <strain evidence="9">W97</strain>
    </source>
</reference>
<evidence type="ECO:0000256" key="6">
    <source>
        <dbReference type="SAM" id="MobiDB-lite"/>
    </source>
</evidence>
<feature type="transmembrane region" description="Helical" evidence="7">
    <location>
        <begin position="229"/>
        <end position="249"/>
    </location>
</feature>
<evidence type="ECO:0000259" key="8">
    <source>
        <dbReference type="PROSITE" id="PS50850"/>
    </source>
</evidence>
<sequence length="602" mass="63271">MATETRTETITALQSAVITPSQPSGRDSNDGPVSMAPPVPSTQSGGKGSSSDGEDDGAPAGGKPSAARTALVMLPLCLSTLLSALDITIVIPAIPTIVASLGSVAGYIWIGSAFILASTATTPLWGTVADIWGRKPVILVAIAIFLGGSLLCALAPSIDALIAGRVVQGLGSAGMGTMVNVIICDSFSVRDRGLYLGFTSLAHALGSAIGPLVGGVLTEKADWRWCFWINLPIGGTVLVILLFFLKVANPGTPIVAGLKKIDWTGGALVVGSVLMVLLALDFGDVVFPWSSATVINLLVFGVIAGALFFVNEWKFAKEPIIPLHLFSSKSAVAAYGVYVFNFYVFIGMLYYLPLYSQAVLGANALTSGIYILPLIVASSLAAAFVGFFIQKTGSYLGIMYIGQFLSILGVGLFIYLPFERSLARLFIFEILVGVGGGMNIEPPLIAVQAINSARDTAAVVSSMNFARSIAIAISIVVGGVIFQNEMTAANPALVTQIGAELGRQFNGDQATAKVEVINELPDQQQGVVRQAYFHSLRDVWIMYVAFAGLSLLFNVFVRAHHLSTENKGAVLGADREKTVGTDGNVELEGSREQRLPGTRSTS</sequence>